<dbReference type="KEGG" id="scou:SCORR_v1c04450"/>
<keyword evidence="2" id="KW-1185">Reference proteome</keyword>
<dbReference type="EMBL" id="CP022535">
    <property type="protein sequence ID" value="ASP28219.1"/>
    <property type="molecule type" value="Genomic_DNA"/>
</dbReference>
<organism evidence="1 2">
    <name type="scientific">Spiroplasma corruscae</name>
    <dbReference type="NCBI Taxonomy" id="216934"/>
    <lineage>
        <taxon>Bacteria</taxon>
        <taxon>Bacillati</taxon>
        <taxon>Mycoplasmatota</taxon>
        <taxon>Mollicutes</taxon>
        <taxon>Entomoplasmatales</taxon>
        <taxon>Spiroplasmataceae</taxon>
        <taxon>Spiroplasma</taxon>
    </lineage>
</organism>
<evidence type="ECO:0000313" key="1">
    <source>
        <dbReference type="EMBL" id="ASP28219.1"/>
    </source>
</evidence>
<sequence>MISYFTHKAEETFGKTYISELNTLLNMAKN</sequence>
<accession>A0A222ENY3</accession>
<dbReference type="Proteomes" id="UP000203229">
    <property type="component" value="Chromosome"/>
</dbReference>
<reference evidence="1 2" key="1">
    <citation type="submission" date="2017-07" db="EMBL/GenBank/DDBJ databases">
        <title>Complete genome sequence of Spiroplasma corruscae EC-1 (DSM 19793).</title>
        <authorList>
            <person name="Tsai Y.-M."/>
            <person name="Lo W.-S."/>
            <person name="Kuo C.-H."/>
        </authorList>
    </citation>
    <scope>NUCLEOTIDE SEQUENCE [LARGE SCALE GENOMIC DNA]</scope>
    <source>
        <strain evidence="1 2">EC-1</strain>
    </source>
</reference>
<gene>
    <name evidence="1" type="ORF">SCORR_v1c04450</name>
</gene>
<proteinExistence type="predicted"/>
<name>A0A222ENY3_9MOLU</name>
<protein>
    <submittedName>
        <fullName evidence="1">Uncharacterized protein</fullName>
    </submittedName>
</protein>
<dbReference type="AlphaFoldDB" id="A0A222ENY3"/>
<evidence type="ECO:0000313" key="2">
    <source>
        <dbReference type="Proteomes" id="UP000203229"/>
    </source>
</evidence>